<gene>
    <name evidence="2" type="ORF">PCOR1329_LOCUS25385</name>
</gene>
<reference evidence="2" key="1">
    <citation type="submission" date="2023-10" db="EMBL/GenBank/DDBJ databases">
        <authorList>
            <person name="Chen Y."/>
            <person name="Shah S."/>
            <person name="Dougan E. K."/>
            <person name="Thang M."/>
            <person name="Chan C."/>
        </authorList>
    </citation>
    <scope>NUCLEOTIDE SEQUENCE [LARGE SCALE GENOMIC DNA]</scope>
</reference>
<keyword evidence="1" id="KW-0732">Signal</keyword>
<keyword evidence="3" id="KW-1185">Reference proteome</keyword>
<evidence type="ECO:0000313" key="3">
    <source>
        <dbReference type="Proteomes" id="UP001189429"/>
    </source>
</evidence>
<name>A0ABN9S0J3_9DINO</name>
<comment type="caution">
    <text evidence="2">The sequence shown here is derived from an EMBL/GenBank/DDBJ whole genome shotgun (WGS) entry which is preliminary data.</text>
</comment>
<feature type="chain" id="PRO_5046104766" evidence="1">
    <location>
        <begin position="25"/>
        <end position="492"/>
    </location>
</feature>
<proteinExistence type="predicted"/>
<accession>A0ABN9S0J3</accession>
<dbReference type="Proteomes" id="UP001189429">
    <property type="component" value="Unassembled WGS sequence"/>
</dbReference>
<feature type="signal peptide" evidence="1">
    <location>
        <begin position="1"/>
        <end position="24"/>
    </location>
</feature>
<protein>
    <submittedName>
        <fullName evidence="2">Uncharacterized protein</fullName>
    </submittedName>
</protein>
<evidence type="ECO:0000256" key="1">
    <source>
        <dbReference type="SAM" id="SignalP"/>
    </source>
</evidence>
<dbReference type="EMBL" id="CAUYUJ010008879">
    <property type="protein sequence ID" value="CAK0825215.1"/>
    <property type="molecule type" value="Genomic_DNA"/>
</dbReference>
<evidence type="ECO:0000313" key="2">
    <source>
        <dbReference type="EMBL" id="CAK0825215.1"/>
    </source>
</evidence>
<organism evidence="2 3">
    <name type="scientific">Prorocentrum cordatum</name>
    <dbReference type="NCBI Taxonomy" id="2364126"/>
    <lineage>
        <taxon>Eukaryota</taxon>
        <taxon>Sar</taxon>
        <taxon>Alveolata</taxon>
        <taxon>Dinophyceae</taxon>
        <taxon>Prorocentrales</taxon>
        <taxon>Prorocentraceae</taxon>
        <taxon>Prorocentrum</taxon>
    </lineage>
</organism>
<sequence length="492" mass="54384">MLSSRMSPSFACALLVLLQQQGATERVPLASFAETVDDYRSRSFQVAAHKSTAEVDFGDADGDIYDNLAVGCYCRVVDDISQCGDNKYPSNPEKPNGPRFFHPDADRKNGKSVNLCCKLDWTSFFSWVGWSWRKQEDLTRCKSETRSVSSSSCCQLKDEHGAFGVRISKATSKSAVMTKSRHGYLLPNPVFLKTPPEIGLEDITGGQDYTGSDIAADVVREFVEMQLIQGGRFNGKLQCGGAQGSFEELAAGTGACQLRPGPTEQCCCHSAAVVEAERCLPAEGAATAEQARRKTLESVLLTKTEHGYKEGKLVDAPGPDAEDGMQESISSMRDPLVENNPKTRADESQMAWNWTKATRQWTKTCLEHLQVPHVKTTRSSDRVRDGQTCRQIGKVRHCSPKYKTVYKTIYRQEYRTECARWQWDRKCAAGSGLYVKQISPGECVPEPERAGPFALNLTEIGPLLYMCPDDYVSGTGGAEKFHAKCQCRPQCA</sequence>